<dbReference type="GeneID" id="134284264"/>
<dbReference type="PROSITE" id="PS50158">
    <property type="entry name" value="ZF_CCHC"/>
    <property type="match status" value="1"/>
</dbReference>
<keyword evidence="1" id="KW-0863">Zinc-finger</keyword>
<keyword evidence="1" id="KW-0862">Zinc</keyword>
<evidence type="ECO:0000313" key="4">
    <source>
        <dbReference type="EnsemblMetazoa" id="AALFPA23_015556.P22644"/>
    </source>
</evidence>
<evidence type="ECO:0000256" key="2">
    <source>
        <dbReference type="SAM" id="MobiDB-lite"/>
    </source>
</evidence>
<dbReference type="Proteomes" id="UP000069940">
    <property type="component" value="Unassembled WGS sequence"/>
</dbReference>
<evidence type="ECO:0000256" key="1">
    <source>
        <dbReference type="PROSITE-ProRule" id="PRU00047"/>
    </source>
</evidence>
<evidence type="ECO:0000313" key="5">
    <source>
        <dbReference type="Proteomes" id="UP000069940"/>
    </source>
</evidence>
<dbReference type="EnsemblMetazoa" id="AALFPA23_015556.R22644">
    <property type="protein sequence ID" value="AALFPA23_015556.P22644"/>
    <property type="gene ID" value="AALFPA23_015556"/>
</dbReference>
<name>A0ABM1Z6P5_AEDAL</name>
<dbReference type="InterPro" id="IPR001878">
    <property type="entry name" value="Znf_CCHC"/>
</dbReference>
<dbReference type="Gene3D" id="2.40.70.10">
    <property type="entry name" value="Acid Proteases"/>
    <property type="match status" value="1"/>
</dbReference>
<keyword evidence="5" id="KW-1185">Reference proteome</keyword>
<accession>A0ABM1Z6P5</accession>
<dbReference type="InterPro" id="IPR050951">
    <property type="entry name" value="Retrovirus_Pol_polyprotein"/>
</dbReference>
<organism evidence="4 5">
    <name type="scientific">Aedes albopictus</name>
    <name type="common">Asian tiger mosquito</name>
    <name type="synonym">Stegomyia albopicta</name>
    <dbReference type="NCBI Taxonomy" id="7160"/>
    <lineage>
        <taxon>Eukaryota</taxon>
        <taxon>Metazoa</taxon>
        <taxon>Ecdysozoa</taxon>
        <taxon>Arthropoda</taxon>
        <taxon>Hexapoda</taxon>
        <taxon>Insecta</taxon>
        <taxon>Pterygota</taxon>
        <taxon>Neoptera</taxon>
        <taxon>Endopterygota</taxon>
        <taxon>Diptera</taxon>
        <taxon>Nematocera</taxon>
        <taxon>Culicoidea</taxon>
        <taxon>Culicidae</taxon>
        <taxon>Culicinae</taxon>
        <taxon>Aedini</taxon>
        <taxon>Aedes</taxon>
        <taxon>Stegomyia</taxon>
    </lineage>
</organism>
<reference evidence="5" key="1">
    <citation type="journal article" date="2015" name="Proc. Natl. Acad. Sci. U.S.A.">
        <title>Genome sequence of the Asian Tiger mosquito, Aedes albopictus, reveals insights into its biology, genetics, and evolution.</title>
        <authorList>
            <person name="Chen X.G."/>
            <person name="Jiang X."/>
            <person name="Gu J."/>
            <person name="Xu M."/>
            <person name="Wu Y."/>
            <person name="Deng Y."/>
            <person name="Zhang C."/>
            <person name="Bonizzoni M."/>
            <person name="Dermauw W."/>
            <person name="Vontas J."/>
            <person name="Armbruster P."/>
            <person name="Huang X."/>
            <person name="Yang Y."/>
            <person name="Zhang H."/>
            <person name="He W."/>
            <person name="Peng H."/>
            <person name="Liu Y."/>
            <person name="Wu K."/>
            <person name="Chen J."/>
            <person name="Lirakis M."/>
            <person name="Topalis P."/>
            <person name="Van Leeuwen T."/>
            <person name="Hall A.B."/>
            <person name="Jiang X."/>
            <person name="Thorpe C."/>
            <person name="Mueller R.L."/>
            <person name="Sun C."/>
            <person name="Waterhouse R.M."/>
            <person name="Yan G."/>
            <person name="Tu Z.J."/>
            <person name="Fang X."/>
            <person name="James A.A."/>
        </authorList>
    </citation>
    <scope>NUCLEOTIDE SEQUENCE [LARGE SCALE GENOMIC DNA]</scope>
    <source>
        <strain evidence="5">Foshan</strain>
    </source>
</reference>
<dbReference type="RefSeq" id="XP_062698990.1">
    <property type="nucleotide sequence ID" value="XM_062843006.1"/>
</dbReference>
<dbReference type="InterPro" id="IPR021109">
    <property type="entry name" value="Peptidase_aspartic_dom_sf"/>
</dbReference>
<feature type="compositionally biased region" description="Basic and acidic residues" evidence="2">
    <location>
        <begin position="171"/>
        <end position="180"/>
    </location>
</feature>
<dbReference type="PANTHER" id="PTHR37984">
    <property type="entry name" value="PROTEIN CBG26694"/>
    <property type="match status" value="1"/>
</dbReference>
<protein>
    <recommendedName>
        <fullName evidence="3">CCHC-type domain-containing protein</fullName>
    </recommendedName>
</protein>
<sequence length="420" mass="46139">MTRRMIKKVPVLVTVAGPSLYSIASRLSSPEDPRMKSYEDLVDLLKKHLDPTTNIVAERYKFRKCEQMSSQSVIEFIINLKATAQSCKFGDFLSDALRDQFVAGINDQSLRKKLLTEPELTFDKACSIGRSWEAALSQNKEMSSQSNHVVAAMREKRNPVHKTKQNGARAPDFKSGRSSMKQDKPCFRCSRHHDPATCPARSWTCYSCGKQGHVSTCCRVKPSSSSSSSKKSGGNQRVAEMAEAVEVLRLNLLAESIDAERPSSPSSLPNNVAEPEDDCSLSILKQASTSNINSLNKVDAPEFVTLNCQGRRLDFEVDCGACRSVISTDTYQKHFSECKLVPTALEFVSVSGQRITPNGTVGIQVSASSGIQGQLELVVIPTDRTVHPLLGRHGLDLIFPGWRKTFSLKSVGSASKLSYG</sequence>
<reference evidence="4" key="2">
    <citation type="submission" date="2025-05" db="UniProtKB">
        <authorList>
            <consortium name="EnsemblMetazoa"/>
        </authorList>
    </citation>
    <scope>IDENTIFICATION</scope>
    <source>
        <strain evidence="4">Foshan</strain>
    </source>
</reference>
<proteinExistence type="predicted"/>
<feature type="domain" description="CCHC-type" evidence="3">
    <location>
        <begin position="205"/>
        <end position="219"/>
    </location>
</feature>
<keyword evidence="1" id="KW-0479">Metal-binding</keyword>
<feature type="region of interest" description="Disordered" evidence="2">
    <location>
        <begin position="158"/>
        <end position="180"/>
    </location>
</feature>
<dbReference type="PANTHER" id="PTHR37984:SF13">
    <property type="entry name" value="RIBONUCLEASE H"/>
    <property type="match status" value="1"/>
</dbReference>
<evidence type="ECO:0000259" key="3">
    <source>
        <dbReference type="PROSITE" id="PS50158"/>
    </source>
</evidence>